<protein>
    <recommendedName>
        <fullName evidence="3">SZT2 subunit of KICSTOR complex</fullName>
    </recommendedName>
</protein>
<dbReference type="GO" id="GO:0005777">
    <property type="term" value="C:peroxisome"/>
    <property type="evidence" value="ECO:0007669"/>
    <property type="project" value="InterPro"/>
</dbReference>
<reference evidence="1" key="2">
    <citation type="submission" date="2025-09" db="UniProtKB">
        <authorList>
            <consortium name="Ensembl"/>
        </authorList>
    </citation>
    <scope>IDENTIFICATION</scope>
</reference>
<evidence type="ECO:0000313" key="1">
    <source>
        <dbReference type="Ensembl" id="ENSSOCP00000007428.1"/>
    </source>
</evidence>
<name>A0A8D0EVT9_STROC</name>
<dbReference type="PANTHER" id="PTHR14918:SF3">
    <property type="entry name" value="KICSTOR COMPLEX PROTEIN SZT2"/>
    <property type="match status" value="1"/>
</dbReference>
<keyword evidence="2" id="KW-1185">Reference proteome</keyword>
<sequence>MAAAERPDSEVEEAGHVFLLMKKDYRISRNVRLAWVLSRLHQVIWAVPEPELVKSENELDVLSILPNGWQPDEPVQPRPYLLVPSTRVTFLARQYRFVIELDLSPSTGIVDDSTGEIIFDEVFHALSRCLVGLLRPFRIPGSDIIYQPEIFVTIQAYSSIIGLQSHQVKFSLSLGTAHCMGFLCTQREEGACGSWALLPVMMQTCLIKMCSLVWWGSVCEQLLDRKRRFLLGSKARQRMPPTGTVSELGHREYFPR</sequence>
<reference evidence="1" key="1">
    <citation type="submission" date="2025-08" db="UniProtKB">
        <authorList>
            <consortium name="Ensembl"/>
        </authorList>
    </citation>
    <scope>IDENTIFICATION</scope>
</reference>
<dbReference type="InterPro" id="IPR033228">
    <property type="entry name" value="SZT2"/>
</dbReference>
<evidence type="ECO:0000313" key="2">
    <source>
        <dbReference type="Proteomes" id="UP000694551"/>
    </source>
</evidence>
<evidence type="ECO:0008006" key="3">
    <source>
        <dbReference type="Google" id="ProtNLM"/>
    </source>
</evidence>
<dbReference type="Ensembl" id="ENSSOCT00000007613.1">
    <property type="protein sequence ID" value="ENSSOCP00000007428.1"/>
    <property type="gene ID" value="ENSSOCG00000005701.1"/>
</dbReference>
<dbReference type="PANTHER" id="PTHR14918">
    <property type="entry name" value="KICSTOR COMPLEX PROTEIN SZT2"/>
    <property type="match status" value="1"/>
</dbReference>
<dbReference type="AlphaFoldDB" id="A0A8D0EVT9"/>
<dbReference type="Proteomes" id="UP000694551">
    <property type="component" value="Unplaced"/>
</dbReference>
<organism evidence="1 2">
    <name type="scientific">Strix occidentalis caurina</name>
    <name type="common">northern spotted owl</name>
    <dbReference type="NCBI Taxonomy" id="311401"/>
    <lineage>
        <taxon>Eukaryota</taxon>
        <taxon>Metazoa</taxon>
        <taxon>Chordata</taxon>
        <taxon>Craniata</taxon>
        <taxon>Vertebrata</taxon>
        <taxon>Euteleostomi</taxon>
        <taxon>Archelosauria</taxon>
        <taxon>Archosauria</taxon>
        <taxon>Dinosauria</taxon>
        <taxon>Saurischia</taxon>
        <taxon>Theropoda</taxon>
        <taxon>Coelurosauria</taxon>
        <taxon>Aves</taxon>
        <taxon>Neognathae</taxon>
        <taxon>Neoaves</taxon>
        <taxon>Telluraves</taxon>
        <taxon>Strigiformes</taxon>
        <taxon>Strigidae</taxon>
        <taxon>Strix</taxon>
    </lineage>
</organism>
<proteinExistence type="predicted"/>
<accession>A0A8D0EVT9</accession>